<dbReference type="EMBL" id="WMIF01000058">
    <property type="protein sequence ID" value="MTH36649.1"/>
    <property type="molecule type" value="Genomic_DNA"/>
</dbReference>
<proteinExistence type="predicted"/>
<keyword evidence="2" id="KW-1185">Reference proteome</keyword>
<gene>
    <name evidence="1" type="ORF">GL279_18935</name>
</gene>
<sequence>MTPDIAAEAEKAIQRIYALSRAEQDRLIAEMQASADPSRAALGKELRDALTVRRLMGMG</sequence>
<evidence type="ECO:0000313" key="2">
    <source>
        <dbReference type="Proteomes" id="UP000442533"/>
    </source>
</evidence>
<accession>A0A844H6K1</accession>
<comment type="caution">
    <text evidence="1">The sequence shown here is derived from an EMBL/GenBank/DDBJ whole genome shotgun (WGS) entry which is preliminary data.</text>
</comment>
<reference evidence="1 2" key="1">
    <citation type="submission" date="2019-11" db="EMBL/GenBank/DDBJ databases">
        <authorList>
            <person name="Dong K."/>
        </authorList>
    </citation>
    <scope>NUCLEOTIDE SEQUENCE [LARGE SCALE GENOMIC DNA]</scope>
    <source>
        <strain evidence="1 2">JCM 17370</strain>
    </source>
</reference>
<dbReference type="Proteomes" id="UP000442533">
    <property type="component" value="Unassembled WGS sequence"/>
</dbReference>
<organism evidence="1 2">
    <name type="scientific">Paracoccus limosus</name>
    <dbReference type="NCBI Taxonomy" id="913252"/>
    <lineage>
        <taxon>Bacteria</taxon>
        <taxon>Pseudomonadati</taxon>
        <taxon>Pseudomonadota</taxon>
        <taxon>Alphaproteobacteria</taxon>
        <taxon>Rhodobacterales</taxon>
        <taxon>Paracoccaceae</taxon>
        <taxon>Paracoccus</taxon>
    </lineage>
</organism>
<protein>
    <submittedName>
        <fullName evidence="1">Uncharacterized protein</fullName>
    </submittedName>
</protein>
<dbReference type="AlphaFoldDB" id="A0A844H6K1"/>
<dbReference type="RefSeq" id="WP_155066143.1">
    <property type="nucleotide sequence ID" value="NZ_WMIF01000058.1"/>
</dbReference>
<name>A0A844H6K1_9RHOB</name>
<evidence type="ECO:0000313" key="1">
    <source>
        <dbReference type="EMBL" id="MTH36649.1"/>
    </source>
</evidence>